<dbReference type="EMBL" id="FOTL01000017">
    <property type="protein sequence ID" value="SFL52912.1"/>
    <property type="molecule type" value="Genomic_DNA"/>
</dbReference>
<sequence>MKKPKISVIVPIYNVEEYLEDTLNCLLNQTFIENIEVLMIDDGSTDNSRYIIEKYALDYENFYAIHKENEGLSSGRNIGINLAKGEYIQFLDSDDYISLNGYENLYKLAKKNNADIVSSYMVRLKRYNIKDSYLFIKGYKNINKTLDSVDLNDYPELIWDTFSTNKLFKKEFVEKNNLKFKTIGYYEDVPFSLEALMLADKISIHNEIFYYWRIRETDNHSITQQYSNIDNFKDRVKMIFLSNELLKQEKLNKELKKELYFRWIDYDLNIYLTIFYQFDKEFHQEIIDEVKKVLNIIPNELIENLNSAKKILYKMVENNDIEGLCHFSQILPELKKNPTIPELLNEKYKKYIDFERDAQRESLNVKITGITNDKENIFINFNERINYLKEDFPHKTKITLVDIDDNEYPLELNKNIRNIPVNNIDENSNNKKKNLENKQILIPISLIQNKEHLKIKVEYSAQDFKKESFLRNSKRDVIRYDNFDVEIGIEKNGIFFMNPRPTKDLTIKIENIVNKDDLFRFYGISNDKIDAVYIENVIDSKKIKYPVNSEKVENKFKINFSIPYEDILSHPIRKWEIKVENKFKSIKVAKKFEFYKQFNKIYIINARNKLLISDDFYNIFETLYEKNEKNEKINPIKKENRKINRENKELIKNNLELKNKNNKLEKELEDYKSRFLVKLADKIKRAF</sequence>
<dbReference type="GeneID" id="28489948"/>
<gene>
    <name evidence="6" type="ORF">SAMN02910297_01140</name>
    <name evidence="5" type="ORF">YLM1_1635</name>
</gene>
<dbReference type="GO" id="GO:0016757">
    <property type="term" value="F:glycosyltransferase activity"/>
    <property type="evidence" value="ECO:0007669"/>
    <property type="project" value="UniProtKB-KW"/>
</dbReference>
<dbReference type="InterPro" id="IPR001173">
    <property type="entry name" value="Glyco_trans_2-like"/>
</dbReference>
<dbReference type="PANTHER" id="PTHR22916:SF51">
    <property type="entry name" value="GLYCOSYLTRANSFERASE EPSH-RELATED"/>
    <property type="match status" value="1"/>
</dbReference>
<dbReference type="AlphaFoldDB" id="A0A126R1C9"/>
<dbReference type="STRING" id="294671.YLM1_1635"/>
<feature type="coiled-coil region" evidence="3">
    <location>
        <begin position="636"/>
        <end position="674"/>
    </location>
</feature>
<organism evidence="5 7">
    <name type="scientific">Methanobrevibacter olleyae</name>
    <dbReference type="NCBI Taxonomy" id="294671"/>
    <lineage>
        <taxon>Archaea</taxon>
        <taxon>Methanobacteriati</taxon>
        <taxon>Methanobacteriota</taxon>
        <taxon>Methanomada group</taxon>
        <taxon>Methanobacteria</taxon>
        <taxon>Methanobacteriales</taxon>
        <taxon>Methanobacteriaceae</taxon>
        <taxon>Methanobrevibacter</taxon>
    </lineage>
</organism>
<keyword evidence="2 5" id="KW-0808">Transferase</keyword>
<keyword evidence="7" id="KW-1185">Reference proteome</keyword>
<evidence type="ECO:0000313" key="7">
    <source>
        <dbReference type="Proteomes" id="UP000066376"/>
    </source>
</evidence>
<dbReference type="Gene3D" id="3.90.550.10">
    <property type="entry name" value="Spore Coat Polysaccharide Biosynthesis Protein SpsA, Chain A"/>
    <property type="match status" value="1"/>
</dbReference>
<protein>
    <submittedName>
        <fullName evidence="5">Glycosyl transferase GT2 family</fullName>
    </submittedName>
    <submittedName>
        <fullName evidence="6">Glycosyltransferase involved in cell wall bisynthesis</fullName>
    </submittedName>
</protein>
<reference evidence="8" key="3">
    <citation type="submission" date="2016-10" db="EMBL/GenBank/DDBJ databases">
        <authorList>
            <person name="Varghese N."/>
        </authorList>
    </citation>
    <scope>NUCLEOTIDE SEQUENCE [LARGE SCALE GENOMIC DNA]</scope>
    <source>
        <strain evidence="8">DSM 16632</strain>
    </source>
</reference>
<dbReference type="OrthoDB" id="46222at2157"/>
<evidence type="ECO:0000313" key="8">
    <source>
        <dbReference type="Proteomes" id="UP000183442"/>
    </source>
</evidence>
<dbReference type="KEGG" id="mol:YLM1_1635"/>
<reference evidence="7" key="2">
    <citation type="submission" date="2016-02" db="EMBL/GenBank/DDBJ databases">
        <title>The draft genome sequence of the rumen methanogen Methanobrevibacter olleyae YLM1.</title>
        <authorList>
            <consortium name="New Zealand Agricultural Greenhouse Gas Research Centre/Pastoral Greenhouse Gas Research Consortium"/>
            <person name="Kelly W.J."/>
            <person name="Li D."/>
            <person name="Lambie S.C."/>
            <person name="Attwood G.T."/>
            <person name="Altermann E."/>
            <person name="Leahy S.C."/>
        </authorList>
    </citation>
    <scope>NUCLEOTIDE SEQUENCE [LARGE SCALE GENOMIC DNA]</scope>
    <source>
        <strain evidence="7">YLM1</strain>
    </source>
</reference>
<dbReference type="Proteomes" id="UP000183442">
    <property type="component" value="Unassembled WGS sequence"/>
</dbReference>
<evidence type="ECO:0000256" key="2">
    <source>
        <dbReference type="ARBA" id="ARBA00022679"/>
    </source>
</evidence>
<evidence type="ECO:0000256" key="1">
    <source>
        <dbReference type="ARBA" id="ARBA00022676"/>
    </source>
</evidence>
<keyword evidence="1" id="KW-0328">Glycosyltransferase</keyword>
<dbReference type="Pfam" id="PF00535">
    <property type="entry name" value="Glycos_transf_2"/>
    <property type="match status" value="1"/>
</dbReference>
<evidence type="ECO:0000256" key="3">
    <source>
        <dbReference type="SAM" id="Coils"/>
    </source>
</evidence>
<dbReference type="PANTHER" id="PTHR22916">
    <property type="entry name" value="GLYCOSYLTRANSFERASE"/>
    <property type="match status" value="1"/>
</dbReference>
<feature type="domain" description="Glycosyltransferase 2-like" evidence="4">
    <location>
        <begin position="7"/>
        <end position="173"/>
    </location>
</feature>
<keyword evidence="3" id="KW-0175">Coiled coil</keyword>
<proteinExistence type="predicted"/>
<evidence type="ECO:0000259" key="4">
    <source>
        <dbReference type="Pfam" id="PF00535"/>
    </source>
</evidence>
<dbReference type="EMBL" id="CP014265">
    <property type="protein sequence ID" value="AMK16190.1"/>
    <property type="molecule type" value="Genomic_DNA"/>
</dbReference>
<accession>A0A126R1C9</accession>
<name>A0A126R1C9_METOL</name>
<reference evidence="5 7" key="1">
    <citation type="journal article" date="2016" name="Genome Announc.">
        <title>Draft Genome Sequence of the Rumen Methanogen Methanobrevibacter olleyae YLM1.</title>
        <authorList>
            <person name="Kelly W.J."/>
            <person name="Li D."/>
            <person name="Lambie S.C."/>
            <person name="Cox F."/>
            <person name="Attwood G.T."/>
            <person name="Altermann E."/>
            <person name="Leahy S.C."/>
        </authorList>
    </citation>
    <scope>NUCLEOTIDE SEQUENCE [LARGE SCALE GENOMIC DNA]</scope>
    <source>
        <strain evidence="5 7">YLM1</strain>
    </source>
</reference>
<evidence type="ECO:0000313" key="6">
    <source>
        <dbReference type="EMBL" id="SFL52912.1"/>
    </source>
</evidence>
<dbReference type="SUPFAM" id="SSF53448">
    <property type="entry name" value="Nucleotide-diphospho-sugar transferases"/>
    <property type="match status" value="1"/>
</dbReference>
<dbReference type="CDD" id="cd00761">
    <property type="entry name" value="Glyco_tranf_GTA_type"/>
    <property type="match status" value="1"/>
</dbReference>
<dbReference type="Proteomes" id="UP000066376">
    <property type="component" value="Chromosome"/>
</dbReference>
<evidence type="ECO:0000313" key="5">
    <source>
        <dbReference type="EMBL" id="AMK16190.1"/>
    </source>
</evidence>
<reference evidence="6" key="4">
    <citation type="submission" date="2016-10" db="EMBL/GenBank/DDBJ databases">
        <authorList>
            <person name="de Groot N.N."/>
        </authorList>
    </citation>
    <scope>NUCLEOTIDE SEQUENCE [LARGE SCALE GENOMIC DNA]</scope>
    <source>
        <strain evidence="6">DSM 16632</strain>
    </source>
</reference>
<dbReference type="RefSeq" id="WP_067148366.1">
    <property type="nucleotide sequence ID" value="NZ_CP014265.1"/>
</dbReference>
<dbReference type="PATRIC" id="fig|294671.3.peg.1701"/>
<dbReference type="InterPro" id="IPR029044">
    <property type="entry name" value="Nucleotide-diphossugar_trans"/>
</dbReference>